<evidence type="ECO:0000256" key="6">
    <source>
        <dbReference type="SAM" id="MobiDB-lite"/>
    </source>
</evidence>
<dbReference type="GO" id="GO:0061608">
    <property type="term" value="F:nuclear import signal receptor activity"/>
    <property type="evidence" value="ECO:0007669"/>
    <property type="project" value="InterPro"/>
</dbReference>
<organism evidence="8 9">
    <name type="scientific">Daphnia galeata</name>
    <dbReference type="NCBI Taxonomy" id="27404"/>
    <lineage>
        <taxon>Eukaryota</taxon>
        <taxon>Metazoa</taxon>
        <taxon>Ecdysozoa</taxon>
        <taxon>Arthropoda</taxon>
        <taxon>Crustacea</taxon>
        <taxon>Branchiopoda</taxon>
        <taxon>Diplostraca</taxon>
        <taxon>Cladocera</taxon>
        <taxon>Anomopoda</taxon>
        <taxon>Daphniidae</taxon>
        <taxon>Daphnia</taxon>
    </lineage>
</organism>
<dbReference type="SUPFAM" id="SSF48371">
    <property type="entry name" value="ARM repeat"/>
    <property type="match status" value="1"/>
</dbReference>
<dbReference type="Gene3D" id="1.25.10.10">
    <property type="entry name" value="Leucine-rich Repeat Variant"/>
    <property type="match status" value="1"/>
</dbReference>
<evidence type="ECO:0000256" key="5">
    <source>
        <dbReference type="PROSITE-ProRule" id="PRU00561"/>
    </source>
</evidence>
<comment type="similarity">
    <text evidence="1">Belongs to the importin alpha family.</text>
</comment>
<keyword evidence="9" id="KW-1185">Reference proteome</keyword>
<evidence type="ECO:0000256" key="4">
    <source>
        <dbReference type="PROSITE-ProRule" id="PRU00259"/>
    </source>
</evidence>
<keyword evidence="3" id="KW-0653">Protein transport</keyword>
<dbReference type="InterPro" id="IPR036975">
    <property type="entry name" value="Importin-a_IBB_sf"/>
</dbReference>
<feature type="domain" description="IBB" evidence="7">
    <location>
        <begin position="1"/>
        <end position="56"/>
    </location>
</feature>
<evidence type="ECO:0000256" key="1">
    <source>
        <dbReference type="ARBA" id="ARBA00010394"/>
    </source>
</evidence>
<dbReference type="Proteomes" id="UP000789390">
    <property type="component" value="Unassembled WGS sequence"/>
</dbReference>
<feature type="compositionally biased region" description="Basic and acidic residues" evidence="6">
    <location>
        <begin position="9"/>
        <end position="24"/>
    </location>
</feature>
<dbReference type="InterPro" id="IPR016024">
    <property type="entry name" value="ARM-type_fold"/>
</dbReference>
<dbReference type="SMART" id="SM00185">
    <property type="entry name" value="ARM"/>
    <property type="match status" value="4"/>
</dbReference>
<dbReference type="PROSITE" id="PS50176">
    <property type="entry name" value="ARM_REPEAT"/>
    <property type="match status" value="1"/>
</dbReference>
<dbReference type="InterPro" id="IPR002652">
    <property type="entry name" value="Importin-a_IBB"/>
</dbReference>
<keyword evidence="2 5" id="KW-0813">Transport</keyword>
<dbReference type="Pfam" id="PF00514">
    <property type="entry name" value="Arm"/>
    <property type="match status" value="4"/>
</dbReference>
<name>A0A8J2S0N8_9CRUS</name>
<evidence type="ECO:0000313" key="8">
    <source>
        <dbReference type="EMBL" id="CAH0112564.1"/>
    </source>
</evidence>
<feature type="region of interest" description="Disordered" evidence="6">
    <location>
        <begin position="1"/>
        <end position="34"/>
    </location>
</feature>
<evidence type="ECO:0000256" key="2">
    <source>
        <dbReference type="ARBA" id="ARBA00022448"/>
    </source>
</evidence>
<evidence type="ECO:0000313" key="9">
    <source>
        <dbReference type="Proteomes" id="UP000789390"/>
    </source>
</evidence>
<dbReference type="InterPro" id="IPR011989">
    <property type="entry name" value="ARM-like"/>
</dbReference>
<sequence length="324" mass="35382">MPTEANPSRLKDFKNKGRDVEEMRRRRTEPPLQEQNRMAAANMTIEDIVNGINSGDENKEITAIHAACKILSRERNPPIDILINANVVPKLVEFLSRVTLICNLNLPGHSPTLHQEHLTSAEAVAGFISLLGSPHPVVAEQAVWALGNIAGDGPELRDHVIEQGIIKPLLTLIKPDTSATFLRNVTWTLSNLCRNKNSPPSVPAVRQLLPALAHLINIHNNDKEILADACWALSYLTDGPNERIQEVVDAGVVPRLVALLDHTEVSVITPTLRTIGNIMNITKEAAWTVSNIAAGNSVQIQALITNNVIRPLVEVLAKGDLKIG</sequence>
<dbReference type="PROSITE" id="PS51214">
    <property type="entry name" value="IBB"/>
    <property type="match status" value="1"/>
</dbReference>
<accession>A0A8J2S0N8</accession>
<reference evidence="8" key="1">
    <citation type="submission" date="2021-11" db="EMBL/GenBank/DDBJ databases">
        <authorList>
            <person name="Schell T."/>
        </authorList>
    </citation>
    <scope>NUCLEOTIDE SEQUENCE</scope>
    <source>
        <strain evidence="8">M5</strain>
    </source>
</reference>
<dbReference type="PANTHER" id="PTHR23316">
    <property type="entry name" value="IMPORTIN ALPHA"/>
    <property type="match status" value="1"/>
</dbReference>
<dbReference type="Gene3D" id="1.20.5.690">
    <property type="entry name" value="Importin-alpha, importin-beta-binding domain"/>
    <property type="match status" value="1"/>
</dbReference>
<feature type="repeat" description="ARM" evidence="4">
    <location>
        <begin position="207"/>
        <end position="251"/>
    </location>
</feature>
<dbReference type="OrthoDB" id="29145at2759"/>
<protein>
    <recommendedName>
        <fullName evidence="7">IBB domain-containing protein</fullName>
    </recommendedName>
</protein>
<comment type="caution">
    <text evidence="8">The sequence shown here is derived from an EMBL/GenBank/DDBJ whole genome shotgun (WGS) entry which is preliminary data.</text>
</comment>
<proteinExistence type="inferred from homology"/>
<dbReference type="AlphaFoldDB" id="A0A8J2S0N8"/>
<evidence type="ECO:0000256" key="3">
    <source>
        <dbReference type="ARBA" id="ARBA00022927"/>
    </source>
</evidence>
<dbReference type="GO" id="GO:0006606">
    <property type="term" value="P:protein import into nucleus"/>
    <property type="evidence" value="ECO:0007669"/>
    <property type="project" value="InterPro"/>
</dbReference>
<evidence type="ECO:0000259" key="7">
    <source>
        <dbReference type="PROSITE" id="PS51214"/>
    </source>
</evidence>
<dbReference type="InterPro" id="IPR000225">
    <property type="entry name" value="Armadillo"/>
</dbReference>
<dbReference type="EMBL" id="CAKKLH010000327">
    <property type="protein sequence ID" value="CAH0112564.1"/>
    <property type="molecule type" value="Genomic_DNA"/>
</dbReference>
<gene>
    <name evidence="8" type="ORF">DGAL_LOCUS16297</name>
</gene>